<dbReference type="PROSITE" id="PS51339">
    <property type="entry name" value="PPASE_MYOTUBULARIN"/>
    <property type="match status" value="1"/>
</dbReference>
<dbReference type="Gene3D" id="2.30.29.30">
    <property type="entry name" value="Pleckstrin-homology domain (PH domain)/Phosphotyrosine-binding domain (PTB)"/>
    <property type="match status" value="1"/>
</dbReference>
<feature type="compositionally biased region" description="Low complexity" evidence="13">
    <location>
        <begin position="70"/>
        <end position="84"/>
    </location>
</feature>
<evidence type="ECO:0000256" key="10">
    <source>
        <dbReference type="PIRSR" id="PIRSR630564-1"/>
    </source>
</evidence>
<dbReference type="VEuPathDB" id="FungiDB:PYU1_G001113"/>
<evidence type="ECO:0000256" key="11">
    <source>
        <dbReference type="PIRSR" id="PIRSR630564-2"/>
    </source>
</evidence>
<dbReference type="Pfam" id="PF01363">
    <property type="entry name" value="FYVE"/>
    <property type="match status" value="1"/>
</dbReference>
<organism evidence="16 17">
    <name type="scientific">Globisporangium ultimum (strain ATCC 200006 / CBS 805.95 / DAOM BR144)</name>
    <name type="common">Pythium ultimum</name>
    <dbReference type="NCBI Taxonomy" id="431595"/>
    <lineage>
        <taxon>Eukaryota</taxon>
        <taxon>Sar</taxon>
        <taxon>Stramenopiles</taxon>
        <taxon>Oomycota</taxon>
        <taxon>Peronosporomycetes</taxon>
        <taxon>Pythiales</taxon>
        <taxon>Pythiaceae</taxon>
        <taxon>Globisporangium</taxon>
    </lineage>
</organism>
<dbReference type="SMART" id="SM00404">
    <property type="entry name" value="PTPc_motif"/>
    <property type="match status" value="1"/>
</dbReference>
<evidence type="ECO:0000256" key="3">
    <source>
        <dbReference type="ARBA" id="ARBA00012903"/>
    </source>
</evidence>
<dbReference type="Proteomes" id="UP000019132">
    <property type="component" value="Unassembled WGS sequence"/>
</dbReference>
<reference evidence="16" key="3">
    <citation type="submission" date="2015-02" db="UniProtKB">
        <authorList>
            <consortium name="EnsemblProtists"/>
        </authorList>
    </citation>
    <scope>IDENTIFICATION</scope>
    <source>
        <strain evidence="16">DAOM BR144</strain>
    </source>
</reference>
<dbReference type="GO" id="GO:0016020">
    <property type="term" value="C:membrane"/>
    <property type="evidence" value="ECO:0007669"/>
    <property type="project" value="UniProtKB-SubCell"/>
</dbReference>
<protein>
    <recommendedName>
        <fullName evidence="3">phosphatidylinositol-3,5-bisphosphate 3-phosphatase</fullName>
        <ecNumber evidence="3">3.1.3.95</ecNumber>
    </recommendedName>
    <alternativeName>
        <fullName evidence="9">Phosphatidylinositol-3,5-bisphosphate 3-phosphatase</fullName>
    </alternativeName>
</protein>
<feature type="compositionally biased region" description="Polar residues" evidence="13">
    <location>
        <begin position="87"/>
        <end position="101"/>
    </location>
</feature>
<reference evidence="17" key="1">
    <citation type="journal article" date="2010" name="Genome Biol.">
        <title>Genome sequence of the necrotrophic plant pathogen Pythium ultimum reveals original pathogenicity mechanisms and effector repertoire.</title>
        <authorList>
            <person name="Levesque C.A."/>
            <person name="Brouwer H."/>
            <person name="Cano L."/>
            <person name="Hamilton J.P."/>
            <person name="Holt C."/>
            <person name="Huitema E."/>
            <person name="Raffaele S."/>
            <person name="Robideau G.P."/>
            <person name="Thines M."/>
            <person name="Win J."/>
            <person name="Zerillo M.M."/>
            <person name="Beakes G.W."/>
            <person name="Boore J.L."/>
            <person name="Busam D."/>
            <person name="Dumas B."/>
            <person name="Ferriera S."/>
            <person name="Fuerstenberg S.I."/>
            <person name="Gachon C.M."/>
            <person name="Gaulin E."/>
            <person name="Govers F."/>
            <person name="Grenville-Briggs L."/>
            <person name="Horner N."/>
            <person name="Hostetler J."/>
            <person name="Jiang R.H."/>
            <person name="Johnson J."/>
            <person name="Krajaejun T."/>
            <person name="Lin H."/>
            <person name="Meijer H.J."/>
            <person name="Moore B."/>
            <person name="Morris P."/>
            <person name="Phuntmart V."/>
            <person name="Puiu D."/>
            <person name="Shetty J."/>
            <person name="Stajich J.E."/>
            <person name="Tripathy S."/>
            <person name="Wawra S."/>
            <person name="van West P."/>
            <person name="Whitty B.R."/>
            <person name="Coutinho P.M."/>
            <person name="Henrissat B."/>
            <person name="Martin F."/>
            <person name="Thomas P.D."/>
            <person name="Tyler B.M."/>
            <person name="De Vries R.P."/>
            <person name="Kamoun S."/>
            <person name="Yandell M."/>
            <person name="Tisserat N."/>
            <person name="Buell C.R."/>
        </authorList>
    </citation>
    <scope>NUCLEOTIDE SEQUENCE</scope>
    <source>
        <strain evidence="17">DAOM:BR144</strain>
    </source>
</reference>
<dbReference type="STRING" id="431595.K3W822"/>
<evidence type="ECO:0000256" key="1">
    <source>
        <dbReference type="ARBA" id="ARBA00004370"/>
    </source>
</evidence>
<dbReference type="Gene3D" id="3.30.40.10">
    <property type="entry name" value="Zinc/RING finger domain, C3HC4 (zinc finger)"/>
    <property type="match status" value="1"/>
</dbReference>
<evidence type="ECO:0000259" key="15">
    <source>
        <dbReference type="PROSITE" id="PS51339"/>
    </source>
</evidence>
<proteinExistence type="inferred from homology"/>
<keyword evidence="4" id="KW-0479">Metal-binding</keyword>
<dbReference type="InterPro" id="IPR003595">
    <property type="entry name" value="Tyr_Pase_cat"/>
</dbReference>
<comment type="subcellular location">
    <subcellularLocation>
        <location evidence="1">Membrane</location>
    </subcellularLocation>
</comment>
<dbReference type="SUPFAM" id="SSF52799">
    <property type="entry name" value="(Phosphotyrosine protein) phosphatases II"/>
    <property type="match status" value="2"/>
</dbReference>
<keyword evidence="8" id="KW-0472">Membrane</keyword>
<feature type="domain" description="FYVE-type" evidence="14">
    <location>
        <begin position="148"/>
        <end position="208"/>
    </location>
</feature>
<dbReference type="PROSITE" id="PS50178">
    <property type="entry name" value="ZF_FYVE"/>
    <property type="match status" value="1"/>
</dbReference>
<feature type="binding site" evidence="11">
    <location>
        <begin position="736"/>
        <end position="737"/>
    </location>
    <ligand>
        <name>substrate</name>
    </ligand>
</feature>
<evidence type="ECO:0000256" key="9">
    <source>
        <dbReference type="ARBA" id="ARBA00032571"/>
    </source>
</evidence>
<dbReference type="InterPro" id="IPR010569">
    <property type="entry name" value="Myotubularin-like_Pase_dom"/>
</dbReference>
<dbReference type="PANTHER" id="PTHR10807:SF128">
    <property type="entry name" value="PHOSPHATIDYLINOSITOL-3,5-BISPHOSPHATE 3-PHOSPHATASE"/>
    <property type="match status" value="1"/>
</dbReference>
<evidence type="ECO:0000256" key="5">
    <source>
        <dbReference type="ARBA" id="ARBA00022771"/>
    </source>
</evidence>
<dbReference type="EnsemblProtists" id="PYU1_T001113">
    <property type="protein sequence ID" value="PYU1_T001113"/>
    <property type="gene ID" value="PYU1_G001113"/>
</dbReference>
<dbReference type="PROSITE" id="PS00383">
    <property type="entry name" value="TYR_PHOSPHATASE_1"/>
    <property type="match status" value="1"/>
</dbReference>
<feature type="compositionally biased region" description="Basic and acidic residues" evidence="13">
    <location>
        <begin position="963"/>
        <end position="980"/>
    </location>
</feature>
<evidence type="ECO:0000256" key="13">
    <source>
        <dbReference type="SAM" id="MobiDB-lite"/>
    </source>
</evidence>
<dbReference type="Pfam" id="PF06602">
    <property type="entry name" value="Myotub-related"/>
    <property type="match status" value="2"/>
</dbReference>
<feature type="region of interest" description="Disordered" evidence="13">
    <location>
        <begin position="64"/>
        <end position="140"/>
    </location>
</feature>
<dbReference type="GO" id="GO:0008270">
    <property type="term" value="F:zinc ion binding"/>
    <property type="evidence" value="ECO:0007669"/>
    <property type="project" value="UniProtKB-KW"/>
</dbReference>
<dbReference type="InterPro" id="IPR030564">
    <property type="entry name" value="Myotubularin"/>
</dbReference>
<dbReference type="InterPro" id="IPR011993">
    <property type="entry name" value="PH-like_dom_sf"/>
</dbReference>
<evidence type="ECO:0000256" key="12">
    <source>
        <dbReference type="PROSITE-ProRule" id="PRU00091"/>
    </source>
</evidence>
<dbReference type="InterPro" id="IPR029021">
    <property type="entry name" value="Prot-tyrosine_phosphatase-like"/>
</dbReference>
<evidence type="ECO:0000256" key="6">
    <source>
        <dbReference type="ARBA" id="ARBA00022801"/>
    </source>
</evidence>
<dbReference type="InParanoid" id="K3W822"/>
<evidence type="ECO:0000259" key="14">
    <source>
        <dbReference type="PROSITE" id="PS50178"/>
    </source>
</evidence>
<dbReference type="GO" id="GO:0052629">
    <property type="term" value="F:phosphatidylinositol-3,5-bisphosphate 3-phosphatase activity"/>
    <property type="evidence" value="ECO:0007669"/>
    <property type="project" value="UniProtKB-EC"/>
</dbReference>
<evidence type="ECO:0000313" key="16">
    <source>
        <dbReference type="EnsemblProtists" id="PYU1_T001113"/>
    </source>
</evidence>
<dbReference type="AlphaFoldDB" id="K3W822"/>
<dbReference type="OMA" id="ECKLIFM"/>
<dbReference type="SMART" id="SM00064">
    <property type="entry name" value="FYVE"/>
    <property type="match status" value="1"/>
</dbReference>
<dbReference type="InterPro" id="IPR000306">
    <property type="entry name" value="Znf_FYVE"/>
</dbReference>
<dbReference type="EC" id="3.1.3.95" evidence="3"/>
<evidence type="ECO:0000256" key="7">
    <source>
        <dbReference type="ARBA" id="ARBA00022833"/>
    </source>
</evidence>
<accession>K3W822</accession>
<comment type="similarity">
    <text evidence="2">Belongs to the protein-tyrosine phosphatase family. Non-receptor class myotubularin subfamily.</text>
</comment>
<keyword evidence="5 12" id="KW-0863">Zinc-finger</keyword>
<evidence type="ECO:0000256" key="8">
    <source>
        <dbReference type="ARBA" id="ARBA00023136"/>
    </source>
</evidence>
<dbReference type="eggNOG" id="KOG4471">
    <property type="taxonomic scope" value="Eukaryota"/>
</dbReference>
<evidence type="ECO:0000313" key="17">
    <source>
        <dbReference type="Proteomes" id="UP000019132"/>
    </source>
</evidence>
<feature type="binding site" evidence="11">
    <location>
        <begin position="798"/>
        <end position="804"/>
    </location>
    <ligand>
        <name>substrate</name>
    </ligand>
</feature>
<dbReference type="EMBL" id="GL376620">
    <property type="status" value="NOT_ANNOTATED_CDS"/>
    <property type="molecule type" value="Genomic_DNA"/>
</dbReference>
<keyword evidence="17" id="KW-1185">Reference proteome</keyword>
<dbReference type="InterPro" id="IPR011011">
    <property type="entry name" value="Znf_FYVE_PHD"/>
</dbReference>
<dbReference type="SUPFAM" id="SSF50729">
    <property type="entry name" value="PH domain-like"/>
    <property type="match status" value="1"/>
</dbReference>
<feature type="compositionally biased region" description="Polar residues" evidence="13">
    <location>
        <begin position="108"/>
        <end position="135"/>
    </location>
</feature>
<dbReference type="GO" id="GO:0005737">
    <property type="term" value="C:cytoplasm"/>
    <property type="evidence" value="ECO:0007669"/>
    <property type="project" value="TreeGrafter"/>
</dbReference>
<dbReference type="InterPro" id="IPR016130">
    <property type="entry name" value="Tyr_Pase_AS"/>
</dbReference>
<reference evidence="17" key="2">
    <citation type="submission" date="2010-04" db="EMBL/GenBank/DDBJ databases">
        <authorList>
            <person name="Buell R."/>
            <person name="Hamilton J."/>
            <person name="Hostetler J."/>
        </authorList>
    </citation>
    <scope>NUCLEOTIDE SEQUENCE [LARGE SCALE GENOMIC DNA]</scope>
    <source>
        <strain evidence="17">DAOM:BR144</strain>
    </source>
</reference>
<keyword evidence="6" id="KW-0378">Hydrolase</keyword>
<dbReference type="InterPro" id="IPR013083">
    <property type="entry name" value="Znf_RING/FYVE/PHD"/>
</dbReference>
<dbReference type="PANTHER" id="PTHR10807">
    <property type="entry name" value="MYOTUBULARIN-RELATED"/>
    <property type="match status" value="1"/>
</dbReference>
<dbReference type="SUPFAM" id="SSF57903">
    <property type="entry name" value="FYVE/PHD zinc finger"/>
    <property type="match status" value="1"/>
</dbReference>
<sequence length="1086" mass="121638">MDRRAQIQTPIDFTTTVSKPRAIPHSNGHHHHSVNTSTLDDARLLFSTSPLEVVGDASAHHYTSNRNRDAVAPSSAPTASSGVPQPLIQTAASPSSNTPSRLSAVETFLTSQSPHSSNQSTQYAHPHHYNSSQRPQHQRKKSVPWVPDSLAEKCYGCHASFTLVLRRHHCRRCGNVFCDTCSSARIPLVSAGFFTPVRVCEKCCVAAKKAHAKMMEEKMQQQQMLRKSEEEYLLFPQAPSADAVLGRRGSVPTTTTHQHQRAMTDSVAVASGMFFQQPVHRSHTYEGEMTNRRSASGLRRSSVQFGRIDHLYDDRELDSDGGSTSQDYRMQTLPGEIGMICSENVRIRFMERVDHMGTLYLTNYRIVFSPYIGGSSPPSPVDLENGRDSADLSVNTKNHIKEDELPYASDFHTEAVHAYQAINIVSVERLKKKEMAESDSGMIDIVCKDFRHVQFFFSGLVSKQTFSKFDRTYSLIRQHAFGEPSGPQPEFAKLSMESFDGAPDGWKVYNPVAEFQRLGVSSSSRWRISQSNLKYTVCPTYPSLYAVPATVSDSVLAVAAKFRSKGRIPVLSWRDIHTGAVICRSSQPLVGLSQKQCDKDVFLIQAIAAANPSSSKLVIIDARPWKNAAAQKTLGRAGYELTDHYETRHATASLKYADMVASAAAAAETSAVNSPVNGVGEFELNMNSIGAPTSAGGSSAYGDEDDSMSDRMQLLEAMESSSVLTECKLLFMGIENIHTMRKSYNKLLDLCVGKQSNDKWLDLLSSTHWLEHISRILDSAVEIVRLIKEEKSSVLIHCSDGWDRTAQLTSLAQLMVDPYYRTVQGFQVLIEKEWCSFGHKFRDRTGHGLSNASSEISPVFLQWIDCVWQMMTQFPSSFQFNERYLILILDHLYSCRFGTFLYNSQRARVEEESNHPTVSLWTYLSTIDRAVIVNPFYHPHEAPRKKWKSSVTATRQVFEIPQGDERLHRNNNDSNEERSALEQQQQERTNRRYTGGESVVHTDNSSLSSSCDGYETDNSEIQRVNENELDEFINDMRAELDINKARNGLTQKQPRDFDSEDGDFEAQADALASSNRSSVFHKIVPG</sequence>
<evidence type="ECO:0000256" key="2">
    <source>
        <dbReference type="ARBA" id="ARBA00007471"/>
    </source>
</evidence>
<dbReference type="InterPro" id="IPR017455">
    <property type="entry name" value="Znf_FYVE-rel"/>
</dbReference>
<name>K3W822_GLOUD</name>
<feature type="compositionally biased region" description="Polar residues" evidence="13">
    <location>
        <begin position="1001"/>
        <end position="1011"/>
    </location>
</feature>
<dbReference type="HOGENOM" id="CLU_006459_0_0_1"/>
<evidence type="ECO:0000256" key="4">
    <source>
        <dbReference type="ARBA" id="ARBA00022723"/>
    </source>
</evidence>
<keyword evidence="7" id="KW-0862">Zinc</keyword>
<feature type="region of interest" description="Disordered" evidence="13">
    <location>
        <begin position="961"/>
        <end position="1020"/>
    </location>
</feature>
<feature type="domain" description="Myotubularin phosphatase" evidence="15">
    <location>
        <begin position="505"/>
        <end position="965"/>
    </location>
</feature>
<feature type="active site" description="Phosphocysteine intermediate" evidence="10">
    <location>
        <position position="798"/>
    </location>
</feature>